<keyword evidence="3" id="KW-1185">Reference proteome</keyword>
<gene>
    <name evidence="2" type="ORF">EHS13_09520</name>
</gene>
<dbReference type="Proteomes" id="UP000426246">
    <property type="component" value="Chromosome"/>
</dbReference>
<protein>
    <submittedName>
        <fullName evidence="2">Right-handed parallel beta-helix repeat-containing protein</fullName>
    </submittedName>
</protein>
<dbReference type="KEGG" id="ppsc:EHS13_09520"/>
<dbReference type="Gene3D" id="2.160.20.10">
    <property type="entry name" value="Single-stranded right-handed beta-helix, Pectin lyase-like"/>
    <property type="match status" value="3"/>
</dbReference>
<dbReference type="InterPro" id="IPR012334">
    <property type="entry name" value="Pectin_lyas_fold"/>
</dbReference>
<dbReference type="InterPro" id="IPR011050">
    <property type="entry name" value="Pectin_lyase_fold/virulence"/>
</dbReference>
<accession>A0A6B8RI95</accession>
<evidence type="ECO:0000259" key="1">
    <source>
        <dbReference type="Pfam" id="PF13229"/>
    </source>
</evidence>
<evidence type="ECO:0000313" key="2">
    <source>
        <dbReference type="EMBL" id="QGQ95106.1"/>
    </source>
</evidence>
<dbReference type="EMBL" id="CP034235">
    <property type="protein sequence ID" value="QGQ95106.1"/>
    <property type="molecule type" value="Genomic_DNA"/>
</dbReference>
<organism evidence="2 3">
    <name type="scientific">Paenibacillus psychroresistens</name>
    <dbReference type="NCBI Taxonomy" id="1778678"/>
    <lineage>
        <taxon>Bacteria</taxon>
        <taxon>Bacillati</taxon>
        <taxon>Bacillota</taxon>
        <taxon>Bacilli</taxon>
        <taxon>Bacillales</taxon>
        <taxon>Paenibacillaceae</taxon>
        <taxon>Paenibacillus</taxon>
    </lineage>
</organism>
<dbReference type="PANTHER" id="PTHR36453">
    <property type="entry name" value="SECRETED PROTEIN-RELATED"/>
    <property type="match status" value="1"/>
</dbReference>
<dbReference type="PANTHER" id="PTHR36453:SF1">
    <property type="entry name" value="RIGHT HANDED BETA HELIX DOMAIN-CONTAINING PROTEIN"/>
    <property type="match status" value="1"/>
</dbReference>
<feature type="domain" description="Right handed beta helix" evidence="1">
    <location>
        <begin position="365"/>
        <end position="481"/>
    </location>
</feature>
<dbReference type="Pfam" id="PF13229">
    <property type="entry name" value="Beta_helix"/>
    <property type="match status" value="1"/>
</dbReference>
<reference evidence="3" key="1">
    <citation type="submission" date="2018-11" db="EMBL/GenBank/DDBJ databases">
        <title>Complete genome sequence of Paenibacillus sp. ML311-T8.</title>
        <authorList>
            <person name="Nam Y.-D."/>
            <person name="Kang J."/>
            <person name="Chung W.-H."/>
            <person name="Park Y.S."/>
        </authorList>
    </citation>
    <scope>NUCLEOTIDE SEQUENCE [LARGE SCALE GENOMIC DNA]</scope>
    <source>
        <strain evidence="3">ML311-T8</strain>
    </source>
</reference>
<sequence length="664" mass="75253">MRVQYNVDFIHTNLKEENHMIQGSSHYFIYVALHGNDDNEGNEASPFRTITRARDALRELKISIKSDIIVYIRGGVYELDAPIVFDERDSGFNGNCITYCTYPGENVQISGAKRITGWNRVESECEYPLWKVELPWLENTRHLYVDGNSVPRPRSEEIITLGWETVTDDRFQFWNELERVTTFQGEFPVYEGYSTKLSEMVDWRNPQDIEFVYDVGWTHCIVPVESVRSSAEGTIVTMRMPCFRDCLIKGGVRISTPNYIENVFELMSKPGEWYFDRKKGELYYLSTEEESPETKYMDVPITEQLIIVKGSLECKVTNLAFCDLEFSFTTCLHPSETGHAEVQANLIKDPDDDLLLHSSYLTCPSGIVLDATDGITITGCKFHHLGTGAVDLINGTTHARIYGNRFYAIAGSGIQVGGFTFSDAHPEDPRNIVNDNVIENNYFSDIGTEFKGSVAVIAGYTEGTVIAHNEIHHVAYSGISVGWGWGYADPRSDDRYFSKPPVHYPRFHLPTVANRNRIEYNHVHHVLQKLHDGAGIYTLSLQPGSVIKGNYVHHNGNKEGMLYKLGIMVHNSSESNPSYTQYLNASGFPGGIYLDEASGGFEVSNNIMHDIVIPIFYHDVIKNGFESNRFSDNHFNTRPNEPDFPESAAMKAGLQLEFRHILNW</sequence>
<dbReference type="SUPFAM" id="SSF51126">
    <property type="entry name" value="Pectin lyase-like"/>
    <property type="match status" value="1"/>
</dbReference>
<name>A0A6B8RI95_9BACL</name>
<dbReference type="AlphaFoldDB" id="A0A6B8RI95"/>
<proteinExistence type="predicted"/>
<evidence type="ECO:0000313" key="3">
    <source>
        <dbReference type="Proteomes" id="UP000426246"/>
    </source>
</evidence>
<dbReference type="SMART" id="SM00710">
    <property type="entry name" value="PbH1"/>
    <property type="match status" value="6"/>
</dbReference>
<dbReference type="InterPro" id="IPR006626">
    <property type="entry name" value="PbH1"/>
</dbReference>
<dbReference type="InterPro" id="IPR039448">
    <property type="entry name" value="Beta_helix"/>
</dbReference>